<dbReference type="PROSITE" id="PS50157">
    <property type="entry name" value="ZINC_FINGER_C2H2_2"/>
    <property type="match status" value="5"/>
</dbReference>
<evidence type="ECO:0000256" key="4">
    <source>
        <dbReference type="ARBA" id="ARBA00022771"/>
    </source>
</evidence>
<dbReference type="SUPFAM" id="SSF57667">
    <property type="entry name" value="beta-beta-alpha zinc fingers"/>
    <property type="match status" value="3"/>
</dbReference>
<dbReference type="PANTHER" id="PTHR16515">
    <property type="entry name" value="PR DOMAIN ZINC FINGER PROTEIN"/>
    <property type="match status" value="1"/>
</dbReference>
<evidence type="ECO:0000256" key="11">
    <source>
        <dbReference type="SAM" id="MobiDB-lite"/>
    </source>
</evidence>
<proteinExistence type="predicted"/>
<feature type="domain" description="C2H2-type" evidence="12">
    <location>
        <begin position="284"/>
        <end position="311"/>
    </location>
</feature>
<evidence type="ECO:0000256" key="6">
    <source>
        <dbReference type="ARBA" id="ARBA00023015"/>
    </source>
</evidence>
<keyword evidence="3" id="KW-0677">Repeat</keyword>
<dbReference type="GO" id="GO:0010468">
    <property type="term" value="P:regulation of gene expression"/>
    <property type="evidence" value="ECO:0007669"/>
    <property type="project" value="TreeGrafter"/>
</dbReference>
<keyword evidence="4 10" id="KW-0863">Zinc-finger</keyword>
<dbReference type="GO" id="GO:0005634">
    <property type="term" value="C:nucleus"/>
    <property type="evidence" value="ECO:0007669"/>
    <property type="project" value="UniProtKB-SubCell"/>
</dbReference>
<dbReference type="PANTHER" id="PTHR16515:SF49">
    <property type="entry name" value="GASTRULA ZINC FINGER PROTEIN XLCGF49.1-LIKE-RELATED"/>
    <property type="match status" value="1"/>
</dbReference>
<feature type="compositionally biased region" description="Basic and acidic residues" evidence="11">
    <location>
        <begin position="124"/>
        <end position="134"/>
    </location>
</feature>
<feature type="domain" description="C2H2-type" evidence="12">
    <location>
        <begin position="226"/>
        <end position="253"/>
    </location>
</feature>
<keyword evidence="9" id="KW-0539">Nucleus</keyword>
<dbReference type="FunFam" id="3.30.160.60:FF:000646">
    <property type="entry name" value="Myeloid zinc finger 1"/>
    <property type="match status" value="1"/>
</dbReference>
<keyword evidence="7" id="KW-0238">DNA-binding</keyword>
<organism evidence="13 14">
    <name type="scientific">Drosophila lebanonensis</name>
    <name type="common">Fruit fly</name>
    <name type="synonym">Scaptodrosophila lebanonensis</name>
    <dbReference type="NCBI Taxonomy" id="7225"/>
    <lineage>
        <taxon>Eukaryota</taxon>
        <taxon>Metazoa</taxon>
        <taxon>Ecdysozoa</taxon>
        <taxon>Arthropoda</taxon>
        <taxon>Hexapoda</taxon>
        <taxon>Insecta</taxon>
        <taxon>Pterygota</taxon>
        <taxon>Neoptera</taxon>
        <taxon>Endopterygota</taxon>
        <taxon>Diptera</taxon>
        <taxon>Brachycera</taxon>
        <taxon>Muscomorpha</taxon>
        <taxon>Ephydroidea</taxon>
        <taxon>Drosophilidae</taxon>
        <taxon>Scaptodrosophila</taxon>
    </lineage>
</organism>
<evidence type="ECO:0000256" key="5">
    <source>
        <dbReference type="ARBA" id="ARBA00022833"/>
    </source>
</evidence>
<name>A0A6J2T0F2_DROLE</name>
<dbReference type="Proteomes" id="UP000504634">
    <property type="component" value="Unplaced"/>
</dbReference>
<dbReference type="PROSITE" id="PS00028">
    <property type="entry name" value="ZINC_FINGER_C2H2_1"/>
    <property type="match status" value="5"/>
</dbReference>
<protein>
    <submittedName>
        <fullName evidence="14">Serendipity locus protein beta</fullName>
    </submittedName>
</protein>
<dbReference type="GeneID" id="115620986"/>
<keyword evidence="13" id="KW-1185">Reference proteome</keyword>
<dbReference type="InterPro" id="IPR036236">
    <property type="entry name" value="Znf_C2H2_sf"/>
</dbReference>
<comment type="subcellular location">
    <subcellularLocation>
        <location evidence="1">Nucleus</location>
    </subcellularLocation>
</comment>
<dbReference type="GO" id="GO:0008270">
    <property type="term" value="F:zinc ion binding"/>
    <property type="evidence" value="ECO:0007669"/>
    <property type="project" value="UniProtKB-KW"/>
</dbReference>
<accession>A0A6J2T0F2</accession>
<reference evidence="14" key="1">
    <citation type="submission" date="2025-08" db="UniProtKB">
        <authorList>
            <consortium name="RefSeq"/>
        </authorList>
    </citation>
    <scope>IDENTIFICATION</scope>
    <source>
        <strain evidence="14">11010-0011.00</strain>
        <tissue evidence="14">Whole body</tissue>
    </source>
</reference>
<dbReference type="AlphaFoldDB" id="A0A6J2T0F2"/>
<evidence type="ECO:0000256" key="9">
    <source>
        <dbReference type="ARBA" id="ARBA00023242"/>
    </source>
</evidence>
<dbReference type="InterPro" id="IPR050331">
    <property type="entry name" value="Zinc_finger"/>
</dbReference>
<evidence type="ECO:0000313" key="14">
    <source>
        <dbReference type="RefSeq" id="XP_030370366.1"/>
    </source>
</evidence>
<gene>
    <name evidence="14" type="primary">LOC115620986</name>
</gene>
<sequence>MSRPHCFVCGIVKAPGGVPFQIIENCIVPGTFKPIKVIIKHFEKVIHQPLDLTPTSAACKACLEYLFNYDRLARHLSQVQSKIANSMVNCRRPIAQKRKLDTSQKEEAIQPEKAAKQCTQSQKQTEDCHSKSATEDEIESGTDHETFTDETRLDKHYDEDDSFQDVRYDATCNICGIKVRDEEVLDLHMNIHEGKSELECRYCSKKFSQKRSVLRHMQVHSDKKKFQCEKCGECFSISWLMYNHRMLHDAEENALICDVCKQQFKTKRTYTQHLRTHQADRPRYQCTDCNKSFVDKYTLKVHMRVHNSAGLDTEKKANT</sequence>
<keyword evidence="8" id="KW-0804">Transcription</keyword>
<evidence type="ECO:0000256" key="10">
    <source>
        <dbReference type="PROSITE-ProRule" id="PRU00042"/>
    </source>
</evidence>
<feature type="region of interest" description="Disordered" evidence="11">
    <location>
        <begin position="98"/>
        <end position="148"/>
    </location>
</feature>
<dbReference type="InterPro" id="IPR013087">
    <property type="entry name" value="Znf_C2H2_type"/>
</dbReference>
<dbReference type="GO" id="GO:0003677">
    <property type="term" value="F:DNA binding"/>
    <property type="evidence" value="ECO:0007669"/>
    <property type="project" value="UniProtKB-KW"/>
</dbReference>
<feature type="compositionally biased region" description="Basic and acidic residues" evidence="11">
    <location>
        <begin position="98"/>
        <end position="115"/>
    </location>
</feature>
<dbReference type="Pfam" id="PF00096">
    <property type="entry name" value="zf-C2H2"/>
    <property type="match status" value="3"/>
</dbReference>
<evidence type="ECO:0000313" key="13">
    <source>
        <dbReference type="Proteomes" id="UP000504634"/>
    </source>
</evidence>
<dbReference type="SMART" id="SM00355">
    <property type="entry name" value="ZnF_C2H2"/>
    <property type="match status" value="5"/>
</dbReference>
<evidence type="ECO:0000256" key="2">
    <source>
        <dbReference type="ARBA" id="ARBA00022723"/>
    </source>
</evidence>
<evidence type="ECO:0000259" key="12">
    <source>
        <dbReference type="PROSITE" id="PS50157"/>
    </source>
</evidence>
<evidence type="ECO:0000256" key="1">
    <source>
        <dbReference type="ARBA" id="ARBA00004123"/>
    </source>
</evidence>
<feature type="domain" description="C2H2-type" evidence="12">
    <location>
        <begin position="255"/>
        <end position="282"/>
    </location>
</feature>
<dbReference type="OrthoDB" id="3533395at2759"/>
<keyword evidence="6" id="KW-0805">Transcription regulation</keyword>
<dbReference type="Gene3D" id="3.30.160.60">
    <property type="entry name" value="Classic Zinc Finger"/>
    <property type="match status" value="4"/>
</dbReference>
<evidence type="ECO:0000256" key="8">
    <source>
        <dbReference type="ARBA" id="ARBA00023163"/>
    </source>
</evidence>
<feature type="domain" description="C2H2-type" evidence="12">
    <location>
        <begin position="170"/>
        <end position="197"/>
    </location>
</feature>
<keyword evidence="5" id="KW-0862">Zinc</keyword>
<evidence type="ECO:0000256" key="3">
    <source>
        <dbReference type="ARBA" id="ARBA00022737"/>
    </source>
</evidence>
<dbReference type="RefSeq" id="XP_030370366.1">
    <property type="nucleotide sequence ID" value="XM_030514506.1"/>
</dbReference>
<keyword evidence="2" id="KW-0479">Metal-binding</keyword>
<evidence type="ECO:0000256" key="7">
    <source>
        <dbReference type="ARBA" id="ARBA00023125"/>
    </source>
</evidence>
<feature type="domain" description="C2H2-type" evidence="12">
    <location>
        <begin position="198"/>
        <end position="225"/>
    </location>
</feature>